<dbReference type="SUPFAM" id="SSF48452">
    <property type="entry name" value="TPR-like"/>
    <property type="match status" value="1"/>
</dbReference>
<dbReference type="InterPro" id="IPR027417">
    <property type="entry name" value="P-loop_NTPase"/>
</dbReference>
<reference evidence="9 10" key="1">
    <citation type="submission" date="2018-04" db="EMBL/GenBank/DDBJ databases">
        <title>Complete genome sequences of Streptomyces lydicus strain WYEC and characterization of antagonistic properties of biological control agents.</title>
        <authorList>
            <person name="Mariita R.M."/>
            <person name="Sello J.K."/>
        </authorList>
    </citation>
    <scope>NUCLEOTIDE SEQUENCE [LARGE SCALE GENOMIC DNA]</scope>
    <source>
        <strain evidence="9 10">WYEC 108</strain>
    </source>
</reference>
<dbReference type="InterPro" id="IPR016032">
    <property type="entry name" value="Sig_transdc_resp-reg_C-effctor"/>
</dbReference>
<dbReference type="PANTHER" id="PTHR35807:SF1">
    <property type="entry name" value="TRANSCRIPTIONAL REGULATOR REDD"/>
    <property type="match status" value="1"/>
</dbReference>
<dbReference type="SUPFAM" id="SSF46894">
    <property type="entry name" value="C-terminal effector domain of the bipartite response regulators"/>
    <property type="match status" value="1"/>
</dbReference>
<accession>A0A3S9Y6G3</accession>
<dbReference type="GO" id="GO:0006355">
    <property type="term" value="P:regulation of DNA-templated transcription"/>
    <property type="evidence" value="ECO:0007669"/>
    <property type="project" value="InterPro"/>
</dbReference>
<dbReference type="GO" id="GO:0003677">
    <property type="term" value="F:DNA binding"/>
    <property type="evidence" value="ECO:0007669"/>
    <property type="project" value="UniProtKB-UniRule"/>
</dbReference>
<dbReference type="EMBL" id="CP029042">
    <property type="protein sequence ID" value="AZS70609.1"/>
    <property type="molecule type" value="Genomic_DNA"/>
</dbReference>
<evidence type="ECO:0000313" key="10">
    <source>
        <dbReference type="Proteomes" id="UP000275579"/>
    </source>
</evidence>
<evidence type="ECO:0000313" key="9">
    <source>
        <dbReference type="EMBL" id="AZS70609.1"/>
    </source>
</evidence>
<dbReference type="AlphaFoldDB" id="A0A3S9Y6G3"/>
<dbReference type="InterPro" id="IPR041664">
    <property type="entry name" value="AAA_16"/>
</dbReference>
<evidence type="ECO:0000256" key="1">
    <source>
        <dbReference type="ARBA" id="ARBA00005820"/>
    </source>
</evidence>
<dbReference type="PROSITE" id="PS51755">
    <property type="entry name" value="OMPR_PHOB"/>
    <property type="match status" value="1"/>
</dbReference>
<dbReference type="Gene3D" id="1.25.40.10">
    <property type="entry name" value="Tetratricopeptide repeat domain"/>
    <property type="match status" value="1"/>
</dbReference>
<dbReference type="SUPFAM" id="SSF52540">
    <property type="entry name" value="P-loop containing nucleoside triphosphate hydrolases"/>
    <property type="match status" value="1"/>
</dbReference>
<feature type="DNA-binding region" description="OmpR/PhoB-type" evidence="6">
    <location>
        <begin position="2"/>
        <end position="102"/>
    </location>
</feature>
<dbReference type="SMART" id="SM00862">
    <property type="entry name" value="Trans_reg_C"/>
    <property type="match status" value="1"/>
</dbReference>
<dbReference type="Proteomes" id="UP000275579">
    <property type="component" value="Chromosome"/>
</dbReference>
<keyword evidence="4 6" id="KW-0238">DNA-binding</keyword>
<dbReference type="SMART" id="SM01043">
    <property type="entry name" value="BTAD"/>
    <property type="match status" value="1"/>
</dbReference>
<dbReference type="InterPro" id="IPR036388">
    <property type="entry name" value="WH-like_DNA-bd_sf"/>
</dbReference>
<dbReference type="InterPro" id="IPR051677">
    <property type="entry name" value="AfsR-DnrI-RedD_regulator"/>
</dbReference>
<proteinExistence type="inferred from homology"/>
<name>A0A3S9Y6G3_9ACTN</name>
<dbReference type="InterPro" id="IPR003593">
    <property type="entry name" value="AAA+_ATPase"/>
</dbReference>
<dbReference type="Pfam" id="PF13191">
    <property type="entry name" value="AAA_16"/>
    <property type="match status" value="1"/>
</dbReference>
<dbReference type="Gene3D" id="3.40.50.300">
    <property type="entry name" value="P-loop containing nucleotide triphosphate hydrolases"/>
    <property type="match status" value="1"/>
</dbReference>
<keyword evidence="5" id="KW-0804">Transcription</keyword>
<keyword evidence="2" id="KW-0902">Two-component regulatory system</keyword>
<protein>
    <submittedName>
        <fullName evidence="9">Transcriptional regulator</fullName>
    </submittedName>
</protein>
<organism evidence="9 10">
    <name type="scientific">Streptomyces lydicus</name>
    <dbReference type="NCBI Taxonomy" id="47763"/>
    <lineage>
        <taxon>Bacteria</taxon>
        <taxon>Bacillati</taxon>
        <taxon>Actinomycetota</taxon>
        <taxon>Actinomycetes</taxon>
        <taxon>Kitasatosporales</taxon>
        <taxon>Streptomycetaceae</taxon>
        <taxon>Streptomyces</taxon>
    </lineage>
</organism>
<dbReference type="GO" id="GO:0000160">
    <property type="term" value="P:phosphorelay signal transduction system"/>
    <property type="evidence" value="ECO:0007669"/>
    <property type="project" value="UniProtKB-KW"/>
</dbReference>
<evidence type="ECO:0000256" key="6">
    <source>
        <dbReference type="PROSITE-ProRule" id="PRU01091"/>
    </source>
</evidence>
<dbReference type="Pfam" id="PF00486">
    <property type="entry name" value="Trans_reg_C"/>
    <property type="match status" value="1"/>
</dbReference>
<dbReference type="PANTHER" id="PTHR35807">
    <property type="entry name" value="TRANSCRIPTIONAL REGULATOR REDD-RELATED"/>
    <property type="match status" value="1"/>
</dbReference>
<evidence type="ECO:0000256" key="2">
    <source>
        <dbReference type="ARBA" id="ARBA00023012"/>
    </source>
</evidence>
<dbReference type="Pfam" id="PF03704">
    <property type="entry name" value="BTAD"/>
    <property type="match status" value="1"/>
</dbReference>
<sequence length="1047" mass="114605">MKDDARFPGLRFDLLGPLSVRSSGKTVDLGAPRQRALLALLLIHVGNVVSLPTIIKAIWGSSPPSQVTGTLQAYVSRLRKLLARHDRSIRLVHHLQGYLLEADARLVDAAVFEVKVRECRELIKAGDLDAARSTAGAALELWKGTPLGELYGYEFAVAEADRLEHVRLRALEVWAQACLGLGAYEEVTVRLGEELRRNPGLERLGGQLMTAQYHSGQSAEALLTYERMRHAVAEDLGADLSRELQALHGNILRQDLPAAPLPEPSDRTTPAPALPVPAPPASASAPAPVPPEAEKPEPPVSPPPGDRLVGRQAEMKRLQRLLAGARGGQGHVVLVYGEQGIGKTRLLQQAERCLATTEFRLARSYCVGTLPDPGYWTWEHIVRQLELTGGTGETAAVDVIAQADWLPEQHLTHQMRICQAVLAAAERTPVVLLLEDLHLAQAPVLEVLQLLVKQIGRARVMVLATLRDHELAKDPAVRRAVGRILQEGNSSMLRLEGLAEEQSRELIASASGAAPSPGKAQQLQRASGGNPFLLLSAVCAQSAGERPSVPFEVREVLHERLSECSPDTLEVLTLCAVMGMDVHRPLLADLLSTLGLPQTLIDDAVQTGLLRHDRTAEGRLSFAHGLTRDFLLDATQPVTRARWHHRVATILALRSRPGDDAAEIRRHCLAAARLLGARAGVRPLLTLADREQARFSHTAALHWLEAAASVVAALPGDEPTSAVELQLRKRMMWLQALMEGYGSARVEAILWHAQKLERAFDGTQPTGLLHAQAMRAITAGQYPEAAEIGGLLCELADHGGGPEARSAACYVGGVTQYVSGRLDESLTALAEGVGIIDTLLESPRVPLHPSALLRDQRIDYRAYLALGHCLNGDRIQARRYRSELLHLTQSDRYDRPWDRAFARYVDALIAVTEYDVRGAWLAGRAGLDLAARCQLPFWHRMLAIPLGWAEVHQGMHEQGLARMQKALQDAVRHRTVLRRTLHLGLLADALHRTGAHDEARHTGAAAVKEIEERGEYFCYRPQWPFARLLQELGTGTAAAQHLDHEPR</sequence>
<dbReference type="SMART" id="SM00382">
    <property type="entry name" value="AAA"/>
    <property type="match status" value="1"/>
</dbReference>
<dbReference type="InterPro" id="IPR001867">
    <property type="entry name" value="OmpR/PhoB-type_DNA-bd"/>
</dbReference>
<evidence type="ECO:0000256" key="4">
    <source>
        <dbReference type="ARBA" id="ARBA00023125"/>
    </source>
</evidence>
<feature type="region of interest" description="Disordered" evidence="7">
    <location>
        <begin position="256"/>
        <end position="308"/>
    </location>
</feature>
<keyword evidence="3" id="KW-0805">Transcription regulation</keyword>
<feature type="domain" description="OmpR/PhoB-type" evidence="8">
    <location>
        <begin position="2"/>
        <end position="102"/>
    </location>
</feature>
<evidence type="ECO:0000259" key="8">
    <source>
        <dbReference type="PROSITE" id="PS51755"/>
    </source>
</evidence>
<dbReference type="Gene3D" id="1.10.10.10">
    <property type="entry name" value="Winged helix-like DNA-binding domain superfamily/Winged helix DNA-binding domain"/>
    <property type="match status" value="1"/>
</dbReference>
<dbReference type="InterPro" id="IPR005158">
    <property type="entry name" value="BTAD"/>
</dbReference>
<comment type="similarity">
    <text evidence="1">Belongs to the AfsR/DnrI/RedD regulatory family.</text>
</comment>
<evidence type="ECO:0000256" key="3">
    <source>
        <dbReference type="ARBA" id="ARBA00023015"/>
    </source>
</evidence>
<dbReference type="InterPro" id="IPR011990">
    <property type="entry name" value="TPR-like_helical_dom_sf"/>
</dbReference>
<dbReference type="CDD" id="cd15831">
    <property type="entry name" value="BTAD"/>
    <property type="match status" value="1"/>
</dbReference>
<gene>
    <name evidence="9" type="ORF">DDE74_06325</name>
</gene>
<evidence type="ECO:0000256" key="7">
    <source>
        <dbReference type="SAM" id="MobiDB-lite"/>
    </source>
</evidence>
<evidence type="ECO:0000256" key="5">
    <source>
        <dbReference type="ARBA" id="ARBA00023163"/>
    </source>
</evidence>